<name>A0ABY4YIJ2_9MICO</name>
<dbReference type="Proteomes" id="UP001056535">
    <property type="component" value="Chromosome"/>
</dbReference>
<gene>
    <name evidence="3" type="ORF">NF557_17315</name>
</gene>
<evidence type="ECO:0000259" key="2">
    <source>
        <dbReference type="Pfam" id="PF00535"/>
    </source>
</evidence>
<proteinExistence type="predicted"/>
<organism evidence="3 4">
    <name type="scientific">Ornithinimicrobium cryptoxanthini</name>
    <dbReference type="NCBI Taxonomy" id="2934161"/>
    <lineage>
        <taxon>Bacteria</taxon>
        <taxon>Bacillati</taxon>
        <taxon>Actinomycetota</taxon>
        <taxon>Actinomycetes</taxon>
        <taxon>Micrococcales</taxon>
        <taxon>Ornithinimicrobiaceae</taxon>
        <taxon>Ornithinimicrobium</taxon>
    </lineage>
</organism>
<dbReference type="Gene3D" id="3.40.50.2000">
    <property type="entry name" value="Glycogen Phosphorylase B"/>
    <property type="match status" value="1"/>
</dbReference>
<dbReference type="Pfam" id="PF00535">
    <property type="entry name" value="Glycos_transf_2"/>
    <property type="match status" value="1"/>
</dbReference>
<sequence length="1033" mass="113270">MTEVPATPLPVAQVPVTVPPADHAGGQVRATRVGTARDHQLHPLRRPRALVSTALRTKSVWSREIFAELAWPGHAPDDVAQWARSGEPWATVRDDQNPEWLANYAQVLAVQLSDRQEQDTARRMLEAVHLAGPLHWRSTELLAQLRLVARDGAIADLLADPSVRDGARTSLIADRANPWIFPDGDLDQWTSAFNAALHSSALADLVVDPDPMLGWEGPGSPLDRLRAPGLTTVDAPHRVTVLMSCFRPGPELQTAVRSVLEQTWSNLELIIVDDASGPEYAALLAETAARDPRIRLLPKAVNGGTYRARNSALRVATGEFCTTLDSDDYLHPQALELGMRRLLARPKLLATRAQGVRVTPDLELTRPGYLPRMRASGTLLFRRPEVMARIGWFDHTSKGADTEFGLRLRVAFGQVIEDLPESILFLRGGDTLSSGEFSMGWRHGARHAYKSAYRRWHQAIAAGTADPFLDPVAPRAFPEPRRWTKPALPGGHRVQVCFAGDWRRYGGPQRSMMEEIRACLEAGLSVAVMHLEAFRFMTTEDLPLCDPVMDLIVSGAVEWLQPDDRAHVDVLVLRYPPILQYPPHLLRDPVTVGHLLLVANQAPLERDGTDQRYVVRDVTQRARELFGVDPVWVPQGPGIRQVLLEQDPEVNLTTWDDPGLIDVVAWRHRDDRVPGQDGPVVVGRYSRDDRIKFPQTFGELLTAYQFPPDYRVRIMGGTKTVRSLTQAEAAASEPSREIVLPSNWEILEQGAMEVGDFLAGLDFFLYADNTSAHEAFGRVILEAAASGVLTIVHPKHRVVFGDTVDYATPGQAQALIAGYVADPAAYRERVERSRLLVAERFGHAGFAQRIRALTGPAADGGGAGQDMEPVQDMDPVQLSVRPTGDPASPIEVGTDAAVATLSVPLRSQSDGARADQLVVLHAPGDAATSATQDWLRDELTGPVAEGVGWVDLTGAPQAVRAVVMVREGLVRGALRGPAETDGSEKDGIEIDDVAHGTWWTTRWSVRQGPQHLTLPAEDGRPGRLVSQPVQPVD</sequence>
<dbReference type="InterPro" id="IPR001173">
    <property type="entry name" value="Glyco_trans_2-like"/>
</dbReference>
<dbReference type="SUPFAM" id="SSF53448">
    <property type="entry name" value="Nucleotide-diphospho-sugar transferases"/>
    <property type="match status" value="1"/>
</dbReference>
<dbReference type="InterPro" id="IPR029044">
    <property type="entry name" value="Nucleotide-diphossugar_trans"/>
</dbReference>
<dbReference type="RefSeq" id="WP_252621015.1">
    <property type="nucleotide sequence ID" value="NZ_CP099490.1"/>
</dbReference>
<dbReference type="InterPro" id="IPR050834">
    <property type="entry name" value="Glycosyltransf_2"/>
</dbReference>
<dbReference type="Gene3D" id="3.90.550.10">
    <property type="entry name" value="Spore Coat Polysaccharide Biosynthesis Protein SpsA, Chain A"/>
    <property type="match status" value="1"/>
</dbReference>
<reference evidence="3" key="1">
    <citation type="submission" date="2022-06" db="EMBL/GenBank/DDBJ databases">
        <title>Ornithinimicrobium JY.X270.</title>
        <authorList>
            <person name="Huang Y."/>
        </authorList>
    </citation>
    <scope>NUCLEOTIDE SEQUENCE</scope>
    <source>
        <strain evidence="3">JY.X270</strain>
    </source>
</reference>
<dbReference type="GO" id="GO:0016757">
    <property type="term" value="F:glycosyltransferase activity"/>
    <property type="evidence" value="ECO:0007669"/>
    <property type="project" value="UniProtKB-KW"/>
</dbReference>
<dbReference type="PANTHER" id="PTHR43685:SF2">
    <property type="entry name" value="GLYCOSYLTRANSFERASE 2-LIKE DOMAIN-CONTAINING PROTEIN"/>
    <property type="match status" value="1"/>
</dbReference>
<dbReference type="PANTHER" id="PTHR43685">
    <property type="entry name" value="GLYCOSYLTRANSFERASE"/>
    <property type="match status" value="1"/>
</dbReference>
<keyword evidence="3" id="KW-0808">Transferase</keyword>
<evidence type="ECO:0000256" key="1">
    <source>
        <dbReference type="SAM" id="MobiDB-lite"/>
    </source>
</evidence>
<keyword evidence="4" id="KW-1185">Reference proteome</keyword>
<feature type="domain" description="Glycosyltransferase 2-like" evidence="2">
    <location>
        <begin position="240"/>
        <end position="347"/>
    </location>
</feature>
<evidence type="ECO:0000313" key="4">
    <source>
        <dbReference type="Proteomes" id="UP001056535"/>
    </source>
</evidence>
<dbReference type="EC" id="2.4.-.-" evidence="3"/>
<evidence type="ECO:0000313" key="3">
    <source>
        <dbReference type="EMBL" id="USQ76320.1"/>
    </source>
</evidence>
<keyword evidence="3" id="KW-0328">Glycosyltransferase</keyword>
<dbReference type="SUPFAM" id="SSF53756">
    <property type="entry name" value="UDP-Glycosyltransferase/glycogen phosphorylase"/>
    <property type="match status" value="1"/>
</dbReference>
<dbReference type="EMBL" id="CP099490">
    <property type="protein sequence ID" value="USQ76320.1"/>
    <property type="molecule type" value="Genomic_DNA"/>
</dbReference>
<dbReference type="CDD" id="cd01635">
    <property type="entry name" value="Glycosyltransferase_GTB-type"/>
    <property type="match status" value="1"/>
</dbReference>
<feature type="region of interest" description="Disordered" evidence="1">
    <location>
        <begin position="1012"/>
        <end position="1033"/>
    </location>
</feature>
<protein>
    <submittedName>
        <fullName evidence="3">Glycosyltransferase</fullName>
        <ecNumber evidence="3">2.4.-.-</ecNumber>
    </submittedName>
</protein>
<accession>A0ABY4YIJ2</accession>